<dbReference type="Proteomes" id="UP000183769">
    <property type="component" value="Unassembled WGS sequence"/>
</dbReference>
<feature type="transmembrane region" description="Helical" evidence="1">
    <location>
        <begin position="62"/>
        <end position="82"/>
    </location>
</feature>
<keyword evidence="1" id="KW-0472">Membrane</keyword>
<sequence length="83" mass="8471">MSASIDTGLGLPSPKEWAKTGVGYARKAIWAKDPVTQIAVNAVIIVAMMLSSAVGFVVGIPIALFSLGLAGVGVLRLVFGAVM</sequence>
<dbReference type="RefSeq" id="WP_074880445.1">
    <property type="nucleotide sequence ID" value="NZ_FOXI01000019.1"/>
</dbReference>
<dbReference type="EMBL" id="FOXI01000019">
    <property type="protein sequence ID" value="SFQ10108.1"/>
    <property type="molecule type" value="Genomic_DNA"/>
</dbReference>
<reference evidence="3" key="1">
    <citation type="submission" date="2016-10" db="EMBL/GenBank/DDBJ databases">
        <authorList>
            <person name="Varghese N."/>
            <person name="Submissions S."/>
        </authorList>
    </citation>
    <scope>NUCLEOTIDE SEQUENCE [LARGE SCALE GENOMIC DNA]</scope>
    <source>
        <strain evidence="3">CGMCC 1.10329</strain>
    </source>
</reference>
<accession>A0A1I5VRC9</accession>
<evidence type="ECO:0000313" key="3">
    <source>
        <dbReference type="Proteomes" id="UP000183769"/>
    </source>
</evidence>
<evidence type="ECO:0000256" key="1">
    <source>
        <dbReference type="SAM" id="Phobius"/>
    </source>
</evidence>
<protein>
    <submittedName>
        <fullName evidence="2">Uncharacterized protein</fullName>
    </submittedName>
</protein>
<dbReference type="AlphaFoldDB" id="A0A1I5VRC9"/>
<organism evidence="2 3">
    <name type="scientific">Halolamina pelagica</name>
    <dbReference type="NCBI Taxonomy" id="699431"/>
    <lineage>
        <taxon>Archaea</taxon>
        <taxon>Methanobacteriati</taxon>
        <taxon>Methanobacteriota</taxon>
        <taxon>Stenosarchaea group</taxon>
        <taxon>Halobacteria</taxon>
        <taxon>Halobacteriales</taxon>
        <taxon>Haloferacaceae</taxon>
    </lineage>
</organism>
<keyword evidence="3" id="KW-1185">Reference proteome</keyword>
<name>A0A1I5VRC9_9EURY</name>
<keyword evidence="1" id="KW-0812">Transmembrane</keyword>
<proteinExistence type="predicted"/>
<keyword evidence="1" id="KW-1133">Transmembrane helix</keyword>
<evidence type="ECO:0000313" key="2">
    <source>
        <dbReference type="EMBL" id="SFQ10108.1"/>
    </source>
</evidence>
<gene>
    <name evidence="2" type="ORF">SAMN05216277_11943</name>
</gene>